<feature type="compositionally biased region" description="Low complexity" evidence="1">
    <location>
        <begin position="82"/>
        <end position="92"/>
    </location>
</feature>
<reference evidence="3 4" key="1">
    <citation type="journal article" date="2021" name="BMC Biol.">
        <title>Horizontally acquired antibacterial genes associated with adaptive radiation of ladybird beetles.</title>
        <authorList>
            <person name="Li H.S."/>
            <person name="Tang X.F."/>
            <person name="Huang Y.H."/>
            <person name="Xu Z.Y."/>
            <person name="Chen M.L."/>
            <person name="Du X.Y."/>
            <person name="Qiu B.Y."/>
            <person name="Chen P.T."/>
            <person name="Zhang W."/>
            <person name="Slipinski A."/>
            <person name="Escalona H.E."/>
            <person name="Waterhouse R.M."/>
            <person name="Zwick A."/>
            <person name="Pang H."/>
        </authorList>
    </citation>
    <scope>NUCLEOTIDE SEQUENCE [LARGE SCALE GENOMIC DNA]</scope>
    <source>
        <strain evidence="3">SYSU2018</strain>
    </source>
</reference>
<feature type="chain" id="PRO_5044872579" evidence="2">
    <location>
        <begin position="27"/>
        <end position="148"/>
    </location>
</feature>
<evidence type="ECO:0000256" key="1">
    <source>
        <dbReference type="SAM" id="MobiDB-lite"/>
    </source>
</evidence>
<keyword evidence="4" id="KW-1185">Reference proteome</keyword>
<name>A0ABD2MFR6_9CUCU</name>
<evidence type="ECO:0000313" key="3">
    <source>
        <dbReference type="EMBL" id="KAL3265263.1"/>
    </source>
</evidence>
<organism evidence="3 4">
    <name type="scientific">Cryptolaemus montrouzieri</name>
    <dbReference type="NCBI Taxonomy" id="559131"/>
    <lineage>
        <taxon>Eukaryota</taxon>
        <taxon>Metazoa</taxon>
        <taxon>Ecdysozoa</taxon>
        <taxon>Arthropoda</taxon>
        <taxon>Hexapoda</taxon>
        <taxon>Insecta</taxon>
        <taxon>Pterygota</taxon>
        <taxon>Neoptera</taxon>
        <taxon>Endopterygota</taxon>
        <taxon>Coleoptera</taxon>
        <taxon>Polyphaga</taxon>
        <taxon>Cucujiformia</taxon>
        <taxon>Coccinelloidea</taxon>
        <taxon>Coccinellidae</taxon>
        <taxon>Scymninae</taxon>
        <taxon>Scymnini</taxon>
        <taxon>Cryptolaemus</taxon>
    </lineage>
</organism>
<proteinExistence type="predicted"/>
<feature type="signal peptide" evidence="2">
    <location>
        <begin position="1"/>
        <end position="26"/>
    </location>
</feature>
<comment type="caution">
    <text evidence="3">The sequence shown here is derived from an EMBL/GenBank/DDBJ whole genome shotgun (WGS) entry which is preliminary data.</text>
</comment>
<dbReference type="EMBL" id="JABFTP020000001">
    <property type="protein sequence ID" value="KAL3265263.1"/>
    <property type="molecule type" value="Genomic_DNA"/>
</dbReference>
<evidence type="ECO:0000313" key="4">
    <source>
        <dbReference type="Proteomes" id="UP001516400"/>
    </source>
</evidence>
<dbReference type="Proteomes" id="UP001516400">
    <property type="component" value="Unassembled WGS sequence"/>
</dbReference>
<protein>
    <submittedName>
        <fullName evidence="3">Uncharacterized protein</fullName>
    </submittedName>
</protein>
<evidence type="ECO:0000256" key="2">
    <source>
        <dbReference type="SAM" id="SignalP"/>
    </source>
</evidence>
<keyword evidence="2" id="KW-0732">Signal</keyword>
<feature type="region of interest" description="Disordered" evidence="1">
    <location>
        <begin position="77"/>
        <end position="101"/>
    </location>
</feature>
<dbReference type="AlphaFoldDB" id="A0ABD2MFR6"/>
<accession>A0ABD2MFR6</accession>
<gene>
    <name evidence="3" type="ORF">HHI36_009477</name>
</gene>
<sequence>MIRMCAKILTRSVVVLLIASCVMVHMQSTTQVSPKARRTTPKQGFIKTLFQVGFEQWADTQNTLNKISKMLNDNFLPENAASTTPSSTTESSDPNVTTKKPPYRITRSEFMKILNRNVKGLRRLFDIELKEALQQSRITDKEFRKTYQ</sequence>